<feature type="transmembrane region" description="Helical" evidence="7">
    <location>
        <begin position="43"/>
        <end position="65"/>
    </location>
</feature>
<dbReference type="Pfam" id="PF00664">
    <property type="entry name" value="ABC_membrane"/>
    <property type="match status" value="1"/>
</dbReference>
<dbReference type="Gene3D" id="3.40.50.300">
    <property type="entry name" value="P-loop containing nucleotide triphosphate hydrolases"/>
    <property type="match status" value="1"/>
</dbReference>
<dbReference type="InterPro" id="IPR003593">
    <property type="entry name" value="AAA+_ATPase"/>
</dbReference>
<keyword evidence="3" id="KW-0547">Nucleotide-binding</keyword>
<keyword evidence="5 7" id="KW-1133">Transmembrane helix</keyword>
<dbReference type="Pfam" id="PF00005">
    <property type="entry name" value="ABC_tran"/>
    <property type="match status" value="1"/>
</dbReference>
<feature type="transmembrane region" description="Helical" evidence="7">
    <location>
        <begin position="119"/>
        <end position="139"/>
    </location>
</feature>
<dbReference type="InterPro" id="IPR027417">
    <property type="entry name" value="P-loop_NTPase"/>
</dbReference>
<dbReference type="SMART" id="SM00382">
    <property type="entry name" value="AAA"/>
    <property type="match status" value="1"/>
</dbReference>
<dbReference type="SUPFAM" id="SSF52540">
    <property type="entry name" value="P-loop containing nucleoside triphosphate hydrolases"/>
    <property type="match status" value="1"/>
</dbReference>
<feature type="transmembrane region" description="Helical" evidence="7">
    <location>
        <begin position="238"/>
        <end position="261"/>
    </location>
</feature>
<dbReference type="PROSITE" id="PS00675">
    <property type="entry name" value="SIGMA54_INTERACT_1"/>
    <property type="match status" value="1"/>
</dbReference>
<evidence type="ECO:0000256" key="5">
    <source>
        <dbReference type="ARBA" id="ARBA00022989"/>
    </source>
</evidence>
<dbReference type="InterPro" id="IPR017871">
    <property type="entry name" value="ABC_transporter-like_CS"/>
</dbReference>
<dbReference type="SUPFAM" id="SSF90123">
    <property type="entry name" value="ABC transporter transmembrane region"/>
    <property type="match status" value="1"/>
</dbReference>
<keyword evidence="6 7" id="KW-0472">Membrane</keyword>
<evidence type="ECO:0000256" key="6">
    <source>
        <dbReference type="ARBA" id="ARBA00023136"/>
    </source>
</evidence>
<sequence>MRFVNKRLMGLAILMAVLLGLETPFNAATYAFIFTIIGGKHLAWLVPFVVIVISGYLIFTLLTYWNTRVVNRNVVAINQHLKAALLRSLLRERTVDTKDFVATNLSFFMNDLKLLEDNYIRQLFTLISLAVASVVTLVYSLKNNVVLTLVFLAFMVIPAAVPGRFGKQIGAKTGIWSTRNNHWSGMLKDVLTGALSIRQYRAIRGVEEKTNPAIQGVEQANAAAKNTIALSNGVAEGLFYLCTYIPIGIGIYAAVIGRISLAQFVAIQYSSNMIINSARGVISSFNTLNSTTKIRDHIRQTLQPTTAPEATMMAFNTLTLDRVAFNRDSTSILKDVTLKVNRGENILIQGESGSGKTTLLRLIDGALQPASGQVSINNQAVTDYAGMSTVNQTPIVFNDSLRFNVTLGMAFTDEAVLQACQRAGLAELIEKDGMDYQIGEGGQNLSGGQIKRLEIARAILFDRDLIFIDEGTASLDEKTSIAIHQTILRLNKTVIEVDHHIPASVLPLFDHVYTLAAGELTAVR</sequence>
<dbReference type="AlphaFoldDB" id="A0AAC8UXN1"/>
<dbReference type="GO" id="GO:0034040">
    <property type="term" value="F:ATPase-coupled lipid transmembrane transporter activity"/>
    <property type="evidence" value="ECO:0007669"/>
    <property type="project" value="TreeGrafter"/>
</dbReference>
<evidence type="ECO:0000256" key="7">
    <source>
        <dbReference type="SAM" id="Phobius"/>
    </source>
</evidence>
<keyword evidence="4" id="KW-0067">ATP-binding</keyword>
<feature type="domain" description="ABC transporter" evidence="8">
    <location>
        <begin position="318"/>
        <end position="523"/>
    </location>
</feature>
<evidence type="ECO:0000313" key="11">
    <source>
        <dbReference type="Proteomes" id="UP000036000"/>
    </source>
</evidence>
<dbReference type="InterPro" id="IPR039421">
    <property type="entry name" value="Type_1_exporter"/>
</dbReference>
<proteinExistence type="predicted"/>
<dbReference type="InterPro" id="IPR003439">
    <property type="entry name" value="ABC_transporter-like_ATP-bd"/>
</dbReference>
<dbReference type="PROSITE" id="PS50929">
    <property type="entry name" value="ABC_TM1F"/>
    <property type="match status" value="1"/>
</dbReference>
<evidence type="ECO:0000313" key="10">
    <source>
        <dbReference type="EMBL" id="AKP65798.1"/>
    </source>
</evidence>
<dbReference type="Gene3D" id="1.20.1560.10">
    <property type="entry name" value="ABC transporter type 1, transmembrane domain"/>
    <property type="match status" value="1"/>
</dbReference>
<dbReference type="Proteomes" id="UP000036000">
    <property type="component" value="Chromosome"/>
</dbReference>
<dbReference type="GO" id="GO:0005886">
    <property type="term" value="C:plasma membrane"/>
    <property type="evidence" value="ECO:0007669"/>
    <property type="project" value="UniProtKB-SubCell"/>
</dbReference>
<dbReference type="InterPro" id="IPR036640">
    <property type="entry name" value="ABC1_TM_sf"/>
</dbReference>
<evidence type="ECO:0000259" key="8">
    <source>
        <dbReference type="PROSITE" id="PS50893"/>
    </source>
</evidence>
<evidence type="ECO:0000259" key="9">
    <source>
        <dbReference type="PROSITE" id="PS50929"/>
    </source>
</evidence>
<dbReference type="InterPro" id="IPR011527">
    <property type="entry name" value="ABC1_TM_dom"/>
</dbReference>
<dbReference type="PANTHER" id="PTHR24221">
    <property type="entry name" value="ATP-BINDING CASSETTE SUB-FAMILY B"/>
    <property type="match status" value="1"/>
</dbReference>
<name>A0AAC8UXN1_9LACO</name>
<dbReference type="GO" id="GO:0016887">
    <property type="term" value="F:ATP hydrolysis activity"/>
    <property type="evidence" value="ECO:0007669"/>
    <property type="project" value="InterPro"/>
</dbReference>
<dbReference type="KEGG" id="lko:ABN16_12795"/>
<evidence type="ECO:0000256" key="4">
    <source>
        <dbReference type="ARBA" id="ARBA00022840"/>
    </source>
</evidence>
<reference evidence="10 11" key="1">
    <citation type="submission" date="2015-07" db="EMBL/GenBank/DDBJ databases">
        <title>Lactobacillus korensis/26-25/ whole genome sequencing.</title>
        <authorList>
            <person name="Kim M.K."/>
            <person name="Im W.-T."/>
            <person name="Srinivasan S."/>
            <person name="Lee J.-J."/>
        </authorList>
    </citation>
    <scope>NUCLEOTIDE SEQUENCE [LARGE SCALE GENOMIC DNA]</scope>
    <source>
        <strain evidence="10 11">26-25</strain>
    </source>
</reference>
<keyword evidence="2 7" id="KW-0812">Transmembrane</keyword>
<dbReference type="GO" id="GO:0140359">
    <property type="term" value="F:ABC-type transporter activity"/>
    <property type="evidence" value="ECO:0007669"/>
    <property type="project" value="InterPro"/>
</dbReference>
<evidence type="ECO:0000256" key="2">
    <source>
        <dbReference type="ARBA" id="ARBA00022692"/>
    </source>
</evidence>
<dbReference type="PANTHER" id="PTHR24221:SF654">
    <property type="entry name" value="ATP-BINDING CASSETTE SUB-FAMILY B MEMBER 6"/>
    <property type="match status" value="1"/>
</dbReference>
<dbReference type="PROSITE" id="PS50893">
    <property type="entry name" value="ABC_TRANSPORTER_2"/>
    <property type="match status" value="1"/>
</dbReference>
<comment type="subcellular location">
    <subcellularLocation>
        <location evidence="1">Cell membrane</location>
        <topology evidence="1">Multi-pass membrane protein</topology>
    </subcellularLocation>
</comment>
<feature type="domain" description="ABC transmembrane type-1" evidence="9">
    <location>
        <begin position="11"/>
        <end position="290"/>
    </location>
</feature>
<dbReference type="InterPro" id="IPR025662">
    <property type="entry name" value="Sigma_54_int_dom_ATP-bd_1"/>
</dbReference>
<evidence type="ECO:0000256" key="3">
    <source>
        <dbReference type="ARBA" id="ARBA00022741"/>
    </source>
</evidence>
<evidence type="ECO:0000256" key="1">
    <source>
        <dbReference type="ARBA" id="ARBA00004651"/>
    </source>
</evidence>
<dbReference type="CDD" id="cd03228">
    <property type="entry name" value="ABCC_MRP_Like"/>
    <property type="match status" value="1"/>
</dbReference>
<keyword evidence="11" id="KW-1185">Reference proteome</keyword>
<evidence type="ECO:0008006" key="12">
    <source>
        <dbReference type="Google" id="ProtNLM"/>
    </source>
</evidence>
<dbReference type="PROSITE" id="PS00211">
    <property type="entry name" value="ABC_TRANSPORTER_1"/>
    <property type="match status" value="1"/>
</dbReference>
<dbReference type="EMBL" id="CP012033">
    <property type="protein sequence ID" value="AKP65798.1"/>
    <property type="molecule type" value="Genomic_DNA"/>
</dbReference>
<organism evidence="10 11">
    <name type="scientific">Levilactobacillus koreensis</name>
    <dbReference type="NCBI Taxonomy" id="637971"/>
    <lineage>
        <taxon>Bacteria</taxon>
        <taxon>Bacillati</taxon>
        <taxon>Bacillota</taxon>
        <taxon>Bacilli</taxon>
        <taxon>Lactobacillales</taxon>
        <taxon>Lactobacillaceae</taxon>
        <taxon>Levilactobacillus</taxon>
    </lineage>
</organism>
<accession>A0AAC8UXN1</accession>
<feature type="transmembrane region" description="Helical" evidence="7">
    <location>
        <begin position="145"/>
        <end position="163"/>
    </location>
</feature>
<gene>
    <name evidence="10" type="ORF">ABN16_12795</name>
</gene>
<protein>
    <recommendedName>
        <fullName evidence="12">ABC transporter ATP-binding protein</fullName>
    </recommendedName>
</protein>
<dbReference type="RefSeq" id="WP_048736080.1">
    <property type="nucleotide sequence ID" value="NZ_CP012033.1"/>
</dbReference>
<dbReference type="GO" id="GO:0005524">
    <property type="term" value="F:ATP binding"/>
    <property type="evidence" value="ECO:0007669"/>
    <property type="project" value="UniProtKB-KW"/>
</dbReference>